<dbReference type="OrthoDB" id="8007085at2759"/>
<dbReference type="Proteomes" id="UP000478052">
    <property type="component" value="Unassembled WGS sequence"/>
</dbReference>
<dbReference type="PANTHER" id="PTHR33053:SF24">
    <property type="entry name" value="TRANSPOSASE DOMAIN-CONTAINING PROTEIN"/>
    <property type="match status" value="1"/>
</dbReference>
<gene>
    <name evidence="1" type="ORF">FWK35_00024060</name>
</gene>
<proteinExistence type="predicted"/>
<accession>A0A6G0ZG60</accession>
<dbReference type="EMBL" id="VUJU01000490">
    <property type="protein sequence ID" value="KAF0770062.1"/>
    <property type="molecule type" value="Genomic_DNA"/>
</dbReference>
<organism evidence="1 2">
    <name type="scientific">Aphis craccivora</name>
    <name type="common">Cowpea aphid</name>
    <dbReference type="NCBI Taxonomy" id="307492"/>
    <lineage>
        <taxon>Eukaryota</taxon>
        <taxon>Metazoa</taxon>
        <taxon>Ecdysozoa</taxon>
        <taxon>Arthropoda</taxon>
        <taxon>Hexapoda</taxon>
        <taxon>Insecta</taxon>
        <taxon>Pterygota</taxon>
        <taxon>Neoptera</taxon>
        <taxon>Paraneoptera</taxon>
        <taxon>Hemiptera</taxon>
        <taxon>Sternorrhyncha</taxon>
        <taxon>Aphidomorpha</taxon>
        <taxon>Aphidoidea</taxon>
        <taxon>Aphididae</taxon>
        <taxon>Aphidini</taxon>
        <taxon>Aphis</taxon>
        <taxon>Aphis</taxon>
    </lineage>
</organism>
<dbReference type="PANTHER" id="PTHR33053">
    <property type="entry name" value="PROTEIN, PUTATIVE-RELATED"/>
    <property type="match status" value="1"/>
</dbReference>
<comment type="caution">
    <text evidence="1">The sequence shown here is derived from an EMBL/GenBank/DDBJ whole genome shotgun (WGS) entry which is preliminary data.</text>
</comment>
<evidence type="ECO:0000313" key="2">
    <source>
        <dbReference type="Proteomes" id="UP000478052"/>
    </source>
</evidence>
<evidence type="ECO:0000313" key="1">
    <source>
        <dbReference type="EMBL" id="KAF0770062.1"/>
    </source>
</evidence>
<keyword evidence="2" id="KW-1185">Reference proteome</keyword>
<sequence>MSLLQVLKNENLNVPNDIRTLFKTPKFNDIVDISGGSYIYLGLRNMLLPILVKNNAHLYIKSQVVDIGINIDGLTLSKSPKQLKGNVVPFAFFHGFQNPHYIEQFLNPLIIDFLEVLDNGINVNAFILNVKGDNEYFGCTLCTEEGTYLEHRMTYPGNSPLVRLPINIINTVVLDYMHNVCLGVVKQLIGFWVKGNKQVRLEKNKKNKINYEMIDEIEYYKSTELRIFLLYTGKIVLKGNLKKKFYFHFLLLVYAIRILVCAETCLKYNELATHLYGSQFISYNVHSLIHLPTYVLIHGTLDNFSCFRYDTFLQEIIKSMKSIKYPLQEIFNIILQKQKMYGKKYRSQLYNTFFVLSNEIIHKNISPFFKVHDKLFGTIHLALTNTIINVFKEKDRYIMLTNNNIVMVQHIVQPRNKPSTRNLIVKRFLNCYEFVATPLSSIEIGVYVVDTTKMSELYCINLADIKYKCFFIRLTENLALTIINRYIICKVRFRTLN</sequence>
<reference evidence="1 2" key="1">
    <citation type="submission" date="2019-08" db="EMBL/GenBank/DDBJ databases">
        <title>Whole genome of Aphis craccivora.</title>
        <authorList>
            <person name="Voronova N.V."/>
            <person name="Shulinski R.S."/>
            <person name="Bandarenka Y.V."/>
            <person name="Zhorov D.G."/>
            <person name="Warner D."/>
        </authorList>
    </citation>
    <scope>NUCLEOTIDE SEQUENCE [LARGE SCALE GENOMIC DNA]</scope>
    <source>
        <strain evidence="1">180601</strain>
        <tissue evidence="1">Whole Body</tissue>
    </source>
</reference>
<dbReference type="AlphaFoldDB" id="A0A6G0ZG60"/>
<name>A0A6G0ZG60_APHCR</name>
<protein>
    <submittedName>
        <fullName evidence="1">Uncharacterized protein</fullName>
    </submittedName>
</protein>